<feature type="transmembrane region" description="Helical" evidence="6">
    <location>
        <begin position="280"/>
        <end position="299"/>
    </location>
</feature>
<dbReference type="RefSeq" id="WP_143086332.1">
    <property type="nucleotide sequence ID" value="NZ_FOEF01000015.1"/>
</dbReference>
<evidence type="ECO:0000313" key="9">
    <source>
        <dbReference type="Proteomes" id="UP000198582"/>
    </source>
</evidence>
<sequence>MTGPQVIAERYRLEERLGAGGMGVVWRATDLELRRTVALKRSLDGDTGQIRREARLGASLHHPHVVAVFDSVADGDDRWLVMEYLPARSLEEIVRADGVLAPERAAAVGAQIASALAAMHARDMVHRDITPGNVLVTEDGTAKLADLGISRWAEVTLTGSAQVGGTAGYLAPEVANGYEAGSAADVFSLGATLFAAVEGVSPWGSGERGPFAQLRRAADGTLEPARNAGSLAPVLETLLSSRPAQRPSAAEAGALLGGAPVGNAPSRRRGLSRPGSRRKALAAGVLVAVVLLVTGFLVFTRDSPPPANAAADLVGDPRTADPCSLLTVNSLSPYGKVFLEPNLGTFARCDLDTTLPAGGGTIVTSLELAAPEEYPAVPPVAGRLGEIQRPNADSGKCRRYFVLPDLKVVSVSSVRADGADAPQLCAMSDAVVGDVYARVVRGPIARRAEAFPRGSLATIDACTLVDDATLRQTVGPGYPVDRYFGNWACAWGHDAESVDLYYDRQWPLATDPPDGQTRATVGGRLAYVDPHESDGNTCDVTVRYRTYTPVLPPLEGTPGRRDEVVLLEFTDDANRGHLDVICARAQSLAAVVASRLPAA</sequence>
<keyword evidence="6" id="KW-0472">Membrane</keyword>
<protein>
    <submittedName>
        <fullName evidence="8">Serine/threonine protein kinase</fullName>
    </submittedName>
</protein>
<dbReference type="Proteomes" id="UP000198582">
    <property type="component" value="Unassembled WGS sequence"/>
</dbReference>
<dbReference type="AlphaFoldDB" id="A0A1H8YFY6"/>
<keyword evidence="6" id="KW-1133">Transmembrane helix</keyword>
<feature type="region of interest" description="Disordered" evidence="5">
    <location>
        <begin position="253"/>
        <end position="275"/>
    </location>
</feature>
<comment type="similarity">
    <text evidence="1">Belongs to the protein kinase superfamily. STE Ser/Thr protein kinase family. STE20 subfamily.</text>
</comment>
<dbReference type="PROSITE" id="PS00109">
    <property type="entry name" value="PROTEIN_KINASE_TYR"/>
    <property type="match status" value="1"/>
</dbReference>
<name>A0A1H8YFY6_9PSEU</name>
<dbReference type="STRING" id="394193.SAMN04489732_115133"/>
<evidence type="ECO:0000256" key="6">
    <source>
        <dbReference type="SAM" id="Phobius"/>
    </source>
</evidence>
<keyword evidence="2 4" id="KW-0547">Nucleotide-binding</keyword>
<dbReference type="PANTHER" id="PTHR45832">
    <property type="entry name" value="SERINE/THREONINE-PROTEIN KINASE SAMKA-RELATED-RELATED"/>
    <property type="match status" value="1"/>
</dbReference>
<dbReference type="EMBL" id="FOEF01000015">
    <property type="protein sequence ID" value="SEP51069.1"/>
    <property type="molecule type" value="Genomic_DNA"/>
</dbReference>
<dbReference type="Gene3D" id="1.10.510.10">
    <property type="entry name" value="Transferase(Phosphotransferase) domain 1"/>
    <property type="match status" value="1"/>
</dbReference>
<feature type="domain" description="Protein kinase" evidence="7">
    <location>
        <begin position="11"/>
        <end position="256"/>
    </location>
</feature>
<dbReference type="Gene3D" id="3.30.200.20">
    <property type="entry name" value="Phosphorylase Kinase, domain 1"/>
    <property type="match status" value="1"/>
</dbReference>
<dbReference type="InterPro" id="IPR008266">
    <property type="entry name" value="Tyr_kinase_AS"/>
</dbReference>
<dbReference type="CDD" id="cd14014">
    <property type="entry name" value="STKc_PknB_like"/>
    <property type="match status" value="1"/>
</dbReference>
<dbReference type="GO" id="GO:0005524">
    <property type="term" value="F:ATP binding"/>
    <property type="evidence" value="ECO:0007669"/>
    <property type="project" value="UniProtKB-UniRule"/>
</dbReference>
<evidence type="ECO:0000256" key="3">
    <source>
        <dbReference type="ARBA" id="ARBA00022840"/>
    </source>
</evidence>
<keyword evidence="6" id="KW-0812">Transmembrane</keyword>
<feature type="compositionally biased region" description="Basic residues" evidence="5">
    <location>
        <begin position="266"/>
        <end position="275"/>
    </location>
</feature>
<evidence type="ECO:0000256" key="5">
    <source>
        <dbReference type="SAM" id="MobiDB-lite"/>
    </source>
</evidence>
<organism evidence="8 9">
    <name type="scientific">Amycolatopsis saalfeldensis</name>
    <dbReference type="NCBI Taxonomy" id="394193"/>
    <lineage>
        <taxon>Bacteria</taxon>
        <taxon>Bacillati</taxon>
        <taxon>Actinomycetota</taxon>
        <taxon>Actinomycetes</taxon>
        <taxon>Pseudonocardiales</taxon>
        <taxon>Pseudonocardiaceae</taxon>
        <taxon>Amycolatopsis</taxon>
    </lineage>
</organism>
<dbReference type="InterPro" id="IPR011009">
    <property type="entry name" value="Kinase-like_dom_sf"/>
</dbReference>
<dbReference type="SUPFAM" id="SSF56112">
    <property type="entry name" value="Protein kinase-like (PK-like)"/>
    <property type="match status" value="1"/>
</dbReference>
<dbReference type="GO" id="GO:0004674">
    <property type="term" value="F:protein serine/threonine kinase activity"/>
    <property type="evidence" value="ECO:0007669"/>
    <property type="project" value="UniProtKB-KW"/>
</dbReference>
<gene>
    <name evidence="8" type="ORF">SAMN04489732_115133</name>
</gene>
<accession>A0A1H8YFY6</accession>
<evidence type="ECO:0000256" key="4">
    <source>
        <dbReference type="PROSITE-ProRule" id="PRU10141"/>
    </source>
</evidence>
<dbReference type="Pfam" id="PF00069">
    <property type="entry name" value="Pkinase"/>
    <property type="match status" value="1"/>
</dbReference>
<evidence type="ECO:0000313" key="8">
    <source>
        <dbReference type="EMBL" id="SEP51069.1"/>
    </source>
</evidence>
<feature type="binding site" evidence="4">
    <location>
        <position position="40"/>
    </location>
    <ligand>
        <name>ATP</name>
        <dbReference type="ChEBI" id="CHEBI:30616"/>
    </ligand>
</feature>
<dbReference type="OrthoDB" id="9762169at2"/>
<keyword evidence="8" id="KW-0808">Transferase</keyword>
<keyword evidence="9" id="KW-1185">Reference proteome</keyword>
<dbReference type="PANTHER" id="PTHR45832:SF22">
    <property type="entry name" value="SERINE_THREONINE-PROTEIN KINASE SAMKA-RELATED"/>
    <property type="match status" value="1"/>
</dbReference>
<evidence type="ECO:0000256" key="1">
    <source>
        <dbReference type="ARBA" id="ARBA00008874"/>
    </source>
</evidence>
<evidence type="ECO:0000259" key="7">
    <source>
        <dbReference type="PROSITE" id="PS50011"/>
    </source>
</evidence>
<dbReference type="InterPro" id="IPR017441">
    <property type="entry name" value="Protein_kinase_ATP_BS"/>
</dbReference>
<dbReference type="PROSITE" id="PS00107">
    <property type="entry name" value="PROTEIN_KINASE_ATP"/>
    <property type="match status" value="1"/>
</dbReference>
<evidence type="ECO:0000256" key="2">
    <source>
        <dbReference type="ARBA" id="ARBA00022741"/>
    </source>
</evidence>
<dbReference type="InterPro" id="IPR000719">
    <property type="entry name" value="Prot_kinase_dom"/>
</dbReference>
<keyword evidence="3 4" id="KW-0067">ATP-binding</keyword>
<keyword evidence="8" id="KW-0418">Kinase</keyword>
<dbReference type="PROSITE" id="PS50011">
    <property type="entry name" value="PROTEIN_KINASE_DOM"/>
    <property type="match status" value="1"/>
</dbReference>
<reference evidence="8 9" key="1">
    <citation type="submission" date="2016-10" db="EMBL/GenBank/DDBJ databases">
        <authorList>
            <person name="de Groot N.N."/>
        </authorList>
    </citation>
    <scope>NUCLEOTIDE SEQUENCE [LARGE SCALE GENOMIC DNA]</scope>
    <source>
        <strain evidence="8 9">DSM 44993</strain>
    </source>
</reference>
<proteinExistence type="inferred from homology"/>
<keyword evidence="8" id="KW-0723">Serine/threonine-protein kinase</keyword>
<dbReference type="InterPro" id="IPR051931">
    <property type="entry name" value="PAK3-like"/>
</dbReference>